<dbReference type="STRING" id="2880.D7G3F9"/>
<dbReference type="PROSITE" id="PS50012">
    <property type="entry name" value="RCC1_3"/>
    <property type="match status" value="7"/>
</dbReference>
<name>D7G3F9_ECTSI</name>
<dbReference type="SMART" id="SM00225">
    <property type="entry name" value="BTB"/>
    <property type="match status" value="1"/>
</dbReference>
<proteinExistence type="predicted"/>
<sequence>MDVDIDRFQERELYGFGQNACGELGLGDTLERHTPTLSQTSRGKDIVGVTAGNELTAVLTNTGEVYSCGYNSEGQCGIGEIDETVPEMVPSLTKVTLREPSFRPAGRVSLVHSGNGSEHLVVVTEEGELQTCGRNNSGQLGHGEVGKGYSLPRPVAGFAGYRVTKVACSYSHTVVVTDDDRTWTFGGNGYGQLGHGDHSSRSAPAALACFQGLGVLSVACGVYHTVVSVASGGLYSFGKNDHGQLGLEGGESRFTPVQHRACTSVVEQLACGYYHTVALSRAGEVVAFGRNDYGQLGLGHRESTWQGGQVPDLAGLRIIQVACGSYHTISLDDEGRVYPFGRNNHGQLGTGTREDACRPCFVEGLSQSFVCQVAAGFYHTLCLTGPPLERKAGHGSAFVVRDSKSLSSDLYRLLNNPSQSDVTFTVEGKVVYGHRCILGARCEPLGRMLDGPMREACSGGGSIPMPNHRHAVFLAFLEYIYTDKVIALGADSLDLEFCLDLMDLSDQYLMGSLKRLCEDSVLRNITVKPR</sequence>
<feature type="repeat" description="RCC1" evidence="2">
    <location>
        <begin position="11"/>
        <end position="62"/>
    </location>
</feature>
<dbReference type="PROSITE" id="PS00626">
    <property type="entry name" value="RCC1_2"/>
    <property type="match status" value="2"/>
</dbReference>
<dbReference type="Pfam" id="PF00651">
    <property type="entry name" value="BTB"/>
    <property type="match status" value="1"/>
</dbReference>
<feature type="repeat" description="RCC1" evidence="2">
    <location>
        <begin position="180"/>
        <end position="231"/>
    </location>
</feature>
<dbReference type="EMBL" id="FN648719">
    <property type="protein sequence ID" value="CBJ26957.1"/>
    <property type="molecule type" value="Genomic_DNA"/>
</dbReference>
<dbReference type="InterPro" id="IPR009091">
    <property type="entry name" value="RCC1/BLIP-II"/>
</dbReference>
<dbReference type="PROSITE" id="PS50097">
    <property type="entry name" value="BTB"/>
    <property type="match status" value="1"/>
</dbReference>
<dbReference type="EMBL" id="FN649749">
    <property type="protein sequence ID" value="CBJ26957.1"/>
    <property type="molecule type" value="Genomic_DNA"/>
</dbReference>
<dbReference type="InParanoid" id="D7G3F9"/>
<dbReference type="Gene3D" id="3.30.710.10">
    <property type="entry name" value="Potassium Channel Kv1.1, Chain A"/>
    <property type="match status" value="1"/>
</dbReference>
<feature type="repeat" description="RCC1" evidence="2">
    <location>
        <begin position="335"/>
        <end position="386"/>
    </location>
</feature>
<evidence type="ECO:0000313" key="5">
    <source>
        <dbReference type="Proteomes" id="UP000002630"/>
    </source>
</evidence>
<organism evidence="4 5">
    <name type="scientific">Ectocarpus siliculosus</name>
    <name type="common">Brown alga</name>
    <name type="synonym">Conferva siliculosa</name>
    <dbReference type="NCBI Taxonomy" id="2880"/>
    <lineage>
        <taxon>Eukaryota</taxon>
        <taxon>Sar</taxon>
        <taxon>Stramenopiles</taxon>
        <taxon>Ochrophyta</taxon>
        <taxon>PX clade</taxon>
        <taxon>Phaeophyceae</taxon>
        <taxon>Ectocarpales</taxon>
        <taxon>Ectocarpaceae</taxon>
        <taxon>Ectocarpus</taxon>
    </lineage>
</organism>
<dbReference type="AlphaFoldDB" id="D7G3F9"/>
<keyword evidence="5" id="KW-1185">Reference proteome</keyword>
<dbReference type="InterPro" id="IPR000210">
    <property type="entry name" value="BTB/POZ_dom"/>
</dbReference>
<dbReference type="PRINTS" id="PR00633">
    <property type="entry name" value="RCCNDNSATION"/>
</dbReference>
<dbReference type="OMA" id="FCIDGKY"/>
<gene>
    <name evidence="4" type="ORF">Esi_0051_0027</name>
</gene>
<keyword evidence="1" id="KW-0677">Repeat</keyword>
<feature type="domain" description="BTB" evidence="3">
    <location>
        <begin position="420"/>
        <end position="485"/>
    </location>
</feature>
<dbReference type="eggNOG" id="KOG1426">
    <property type="taxonomic scope" value="Eukaryota"/>
</dbReference>
<dbReference type="Gene3D" id="2.130.10.30">
    <property type="entry name" value="Regulator of chromosome condensation 1/beta-lactamase-inhibitor protein II"/>
    <property type="match status" value="3"/>
</dbReference>
<dbReference type="Proteomes" id="UP000002630">
    <property type="component" value="Linkage Group LG24"/>
</dbReference>
<dbReference type="InterPro" id="IPR011333">
    <property type="entry name" value="SKP1/BTB/POZ_sf"/>
</dbReference>
<dbReference type="SUPFAM" id="SSF50985">
    <property type="entry name" value="RCC1/BLIP-II"/>
    <property type="match status" value="2"/>
</dbReference>
<feature type="repeat" description="RCC1" evidence="2">
    <location>
        <begin position="127"/>
        <end position="179"/>
    </location>
</feature>
<dbReference type="OrthoDB" id="8068875at2759"/>
<reference evidence="4 5" key="1">
    <citation type="journal article" date="2010" name="Nature">
        <title>The Ectocarpus genome and the independent evolution of multicellularity in brown algae.</title>
        <authorList>
            <person name="Cock J.M."/>
            <person name="Sterck L."/>
            <person name="Rouze P."/>
            <person name="Scornet D."/>
            <person name="Allen A.E."/>
            <person name="Amoutzias G."/>
            <person name="Anthouard V."/>
            <person name="Artiguenave F."/>
            <person name="Aury J.M."/>
            <person name="Badger J.H."/>
            <person name="Beszteri B."/>
            <person name="Billiau K."/>
            <person name="Bonnet E."/>
            <person name="Bothwell J.H."/>
            <person name="Bowler C."/>
            <person name="Boyen C."/>
            <person name="Brownlee C."/>
            <person name="Carrano C.J."/>
            <person name="Charrier B."/>
            <person name="Cho G.Y."/>
            <person name="Coelho S.M."/>
            <person name="Collen J."/>
            <person name="Corre E."/>
            <person name="Da Silva C."/>
            <person name="Delage L."/>
            <person name="Delaroque N."/>
            <person name="Dittami S.M."/>
            <person name="Doulbeau S."/>
            <person name="Elias M."/>
            <person name="Farnham G."/>
            <person name="Gachon C.M."/>
            <person name="Gschloessl B."/>
            <person name="Heesch S."/>
            <person name="Jabbari K."/>
            <person name="Jubin C."/>
            <person name="Kawai H."/>
            <person name="Kimura K."/>
            <person name="Kloareg B."/>
            <person name="Kupper F.C."/>
            <person name="Lang D."/>
            <person name="Le Bail A."/>
            <person name="Leblanc C."/>
            <person name="Lerouge P."/>
            <person name="Lohr M."/>
            <person name="Lopez P.J."/>
            <person name="Martens C."/>
            <person name="Maumus F."/>
            <person name="Michel G."/>
            <person name="Miranda-Saavedra D."/>
            <person name="Morales J."/>
            <person name="Moreau H."/>
            <person name="Motomura T."/>
            <person name="Nagasato C."/>
            <person name="Napoli C.A."/>
            <person name="Nelson D.R."/>
            <person name="Nyvall-Collen P."/>
            <person name="Peters A.F."/>
            <person name="Pommier C."/>
            <person name="Potin P."/>
            <person name="Poulain J."/>
            <person name="Quesneville H."/>
            <person name="Read B."/>
            <person name="Rensing S.A."/>
            <person name="Ritter A."/>
            <person name="Rousvoal S."/>
            <person name="Samanta M."/>
            <person name="Samson G."/>
            <person name="Schroeder D.C."/>
            <person name="Segurens B."/>
            <person name="Strittmatter M."/>
            <person name="Tonon T."/>
            <person name="Tregear J.W."/>
            <person name="Valentin K."/>
            <person name="von Dassow P."/>
            <person name="Yamagishi T."/>
            <person name="Van de Peer Y."/>
            <person name="Wincker P."/>
        </authorList>
    </citation>
    <scope>NUCLEOTIDE SEQUENCE [LARGE SCALE GENOMIC DNA]</scope>
    <source>
        <strain evidence="5">Ec32 / CCAP1310/4</strain>
    </source>
</reference>
<evidence type="ECO:0000313" key="4">
    <source>
        <dbReference type="EMBL" id="CBJ26957.1"/>
    </source>
</evidence>
<dbReference type="InterPro" id="IPR051625">
    <property type="entry name" value="Signaling_Regulatory_Domain"/>
</dbReference>
<evidence type="ECO:0000256" key="1">
    <source>
        <dbReference type="ARBA" id="ARBA00022737"/>
    </source>
</evidence>
<dbReference type="Pfam" id="PF25390">
    <property type="entry name" value="WD40_RLD"/>
    <property type="match status" value="1"/>
</dbReference>
<accession>D7G3F9</accession>
<feature type="repeat" description="RCC1" evidence="2">
    <location>
        <begin position="63"/>
        <end position="126"/>
    </location>
</feature>
<dbReference type="PANTHER" id="PTHR22872">
    <property type="entry name" value="BTK-BINDING PROTEIN-RELATED"/>
    <property type="match status" value="1"/>
</dbReference>
<feature type="repeat" description="RCC1" evidence="2">
    <location>
        <begin position="232"/>
        <end position="282"/>
    </location>
</feature>
<evidence type="ECO:0000256" key="2">
    <source>
        <dbReference type="PROSITE-ProRule" id="PRU00235"/>
    </source>
</evidence>
<dbReference type="SUPFAM" id="SSF54695">
    <property type="entry name" value="POZ domain"/>
    <property type="match status" value="1"/>
</dbReference>
<evidence type="ECO:0000259" key="3">
    <source>
        <dbReference type="PROSITE" id="PS50097"/>
    </source>
</evidence>
<protein>
    <recommendedName>
        <fullName evidence="3">BTB domain-containing protein</fullName>
    </recommendedName>
</protein>
<feature type="repeat" description="RCC1" evidence="2">
    <location>
        <begin position="283"/>
        <end position="334"/>
    </location>
</feature>
<dbReference type="InterPro" id="IPR058923">
    <property type="entry name" value="RCC1-like_dom"/>
</dbReference>
<dbReference type="InterPro" id="IPR000408">
    <property type="entry name" value="Reg_chr_condens"/>
</dbReference>